<name>A0A843YIE1_9RHOB</name>
<organism evidence="4 5">
    <name type="scientific">Tritonibacter litoralis</name>
    <dbReference type="NCBI Taxonomy" id="2662264"/>
    <lineage>
        <taxon>Bacteria</taxon>
        <taxon>Pseudomonadati</taxon>
        <taxon>Pseudomonadota</taxon>
        <taxon>Alphaproteobacteria</taxon>
        <taxon>Rhodobacterales</taxon>
        <taxon>Paracoccaceae</taxon>
        <taxon>Tritonibacter</taxon>
    </lineage>
</organism>
<dbReference type="InterPro" id="IPR051012">
    <property type="entry name" value="CellSynth/LPSAsmb/PSIAsmb"/>
</dbReference>
<dbReference type="SUPFAM" id="SSF48452">
    <property type="entry name" value="TPR-like"/>
    <property type="match status" value="3"/>
</dbReference>
<protein>
    <submittedName>
        <fullName evidence="4">Tetratricopeptide repeat protein</fullName>
    </submittedName>
</protein>
<dbReference type="InterPro" id="IPR011990">
    <property type="entry name" value="TPR-like_helical_dom_sf"/>
</dbReference>
<accession>A0A843YIE1</accession>
<comment type="caution">
    <text evidence="4">The sequence shown here is derived from an EMBL/GenBank/DDBJ whole genome shotgun (WGS) entry which is preliminary data.</text>
</comment>
<dbReference type="Pfam" id="PF14559">
    <property type="entry name" value="TPR_19"/>
    <property type="match status" value="3"/>
</dbReference>
<dbReference type="PANTHER" id="PTHR45586:SF1">
    <property type="entry name" value="LIPOPOLYSACCHARIDE ASSEMBLY PROTEIN B"/>
    <property type="match status" value="1"/>
</dbReference>
<keyword evidence="3" id="KW-0472">Membrane</keyword>
<feature type="transmembrane region" description="Helical" evidence="3">
    <location>
        <begin position="31"/>
        <end position="49"/>
    </location>
</feature>
<evidence type="ECO:0000256" key="2">
    <source>
        <dbReference type="ARBA" id="ARBA00022803"/>
    </source>
</evidence>
<sequence>MRNGCLIHEQIRTAPHKDLSGPLGSRGRFQMLKRFIILIALILPLFLAACDTAEERAQKHFEKSLALLEEGEVDRALVELRNVFQLNGYHIKARLTYAQISEDRGNVAEAYSQYLRLVEQEPEHLAARSALARLAATSNNWEEAERHLAVAEPQDPKNLDLQSIRLGLTYRTAVQEQETATAVATVAAANALLEQDLNLPVAQQIAVDALLRAQDWEAALTLTDRLLSAAPQNLPLHSLRLGVLEQLGDRDAVISHLHIMVSRFPEADLHRTLVSRLIEDHRLAEAETYLRDRIQVPSDDPSVARLELLSFLRTHQGIEAAIAELDLMLDAAPEDANQLRALRANLEFGRGNREVAMAELEEILTAAGDSAETDTIKVLQARMFQQSGNSVGARARVEEVLEHDAGHLGALKMKAGWLIQDDQPGDALVELRNALDTAPRDPELLTLMAQAHQRSGDLGLMREMLALATEASGNRPAEVLRYANHLIESEKFFAAEDVLQAALRNQPDHLGLLGRLGTLYIQIEDWPRSQQVITRLSTFEGPAARNLARELTARLLSAQNRAQDLEAFLGQLVESEDSLQASAALIRLRLANGDVAGALQYSTDLLNQDPDNPTLRFLQSGVLATQGRLEPAAEILETLVVDFPQSEQSWVSLYRLRRSQGSEDQAAAILARAAAALPQSANIKWIQASEAEAKGDIDQAIEIYEGLYAQNSTSLVVANNLASLIASYRSDDASLERAFVIARRLRGSEVPAFQDTYGWIATRLGNLEEAEPYLEAAATALPQDPVVRFHLAELYRRSNRTEEARPHYQAVVDLVAAGATPPPFLGEVQAQLAAQN</sequence>
<keyword evidence="1" id="KW-0677">Repeat</keyword>
<dbReference type="EMBL" id="WIBF01000009">
    <property type="protein sequence ID" value="MQQ09568.1"/>
    <property type="molecule type" value="Genomic_DNA"/>
</dbReference>
<evidence type="ECO:0000256" key="3">
    <source>
        <dbReference type="SAM" id="Phobius"/>
    </source>
</evidence>
<keyword evidence="3" id="KW-1133">Transmembrane helix</keyword>
<keyword evidence="2" id="KW-0802">TPR repeat</keyword>
<dbReference type="AlphaFoldDB" id="A0A843YIE1"/>
<evidence type="ECO:0000256" key="1">
    <source>
        <dbReference type="ARBA" id="ARBA00022737"/>
    </source>
</evidence>
<reference evidence="4 5" key="1">
    <citation type="submission" date="2019-10" db="EMBL/GenBank/DDBJ databases">
        <title>Epibacterium sp. nov., isolated from seawater.</title>
        <authorList>
            <person name="Zhang X."/>
            <person name="Li N."/>
        </authorList>
    </citation>
    <scope>NUCLEOTIDE SEQUENCE [LARGE SCALE GENOMIC DNA]</scope>
    <source>
        <strain evidence="4 5">SM1979</strain>
    </source>
</reference>
<proteinExistence type="predicted"/>
<evidence type="ECO:0000313" key="4">
    <source>
        <dbReference type="EMBL" id="MQQ09568.1"/>
    </source>
</evidence>
<dbReference type="PANTHER" id="PTHR45586">
    <property type="entry name" value="TPR REPEAT-CONTAINING PROTEIN PA4667"/>
    <property type="match status" value="1"/>
</dbReference>
<keyword evidence="3" id="KW-0812">Transmembrane</keyword>
<keyword evidence="5" id="KW-1185">Reference proteome</keyword>
<gene>
    <name evidence="4" type="ORF">GFB49_13955</name>
</gene>
<dbReference type="Gene3D" id="1.25.40.10">
    <property type="entry name" value="Tetratricopeptide repeat domain"/>
    <property type="match status" value="4"/>
</dbReference>
<evidence type="ECO:0000313" key="5">
    <source>
        <dbReference type="Proteomes" id="UP000444174"/>
    </source>
</evidence>
<dbReference type="Proteomes" id="UP000444174">
    <property type="component" value="Unassembled WGS sequence"/>
</dbReference>